<proteinExistence type="predicted"/>
<gene>
    <name evidence="1" type="ORF">C6N40_07115</name>
</gene>
<reference evidence="1 2" key="1">
    <citation type="submission" date="2018-03" db="EMBL/GenBank/DDBJ databases">
        <title>Arenimonas caeni sp. nov., isolated from activated sludge.</title>
        <authorList>
            <person name="Liu H."/>
        </authorList>
    </citation>
    <scope>NUCLEOTIDE SEQUENCE [LARGE SCALE GENOMIC DNA]</scope>
    <source>
        <strain evidence="2">z29</strain>
    </source>
</reference>
<dbReference type="OrthoDB" id="5954732at2"/>
<name>A0A2P6M985_9GAMM</name>
<evidence type="ECO:0000313" key="2">
    <source>
        <dbReference type="Proteomes" id="UP000241736"/>
    </source>
</evidence>
<dbReference type="Proteomes" id="UP000241736">
    <property type="component" value="Unassembled WGS sequence"/>
</dbReference>
<keyword evidence="2" id="KW-1185">Reference proteome</keyword>
<accession>A0A2P6M985</accession>
<evidence type="ECO:0008006" key="3">
    <source>
        <dbReference type="Google" id="ProtNLM"/>
    </source>
</evidence>
<organism evidence="1 2">
    <name type="scientific">Arenimonas caeni</name>
    <dbReference type="NCBI Taxonomy" id="2058085"/>
    <lineage>
        <taxon>Bacteria</taxon>
        <taxon>Pseudomonadati</taxon>
        <taxon>Pseudomonadota</taxon>
        <taxon>Gammaproteobacteria</taxon>
        <taxon>Lysobacterales</taxon>
        <taxon>Lysobacteraceae</taxon>
        <taxon>Arenimonas</taxon>
    </lineage>
</organism>
<comment type="caution">
    <text evidence="1">The sequence shown here is derived from an EMBL/GenBank/DDBJ whole genome shotgun (WGS) entry which is preliminary data.</text>
</comment>
<protein>
    <recommendedName>
        <fullName evidence="3">Band 7 domain-containing protein</fullName>
    </recommendedName>
</protein>
<sequence length="150" mass="16327">MTFMSPLLPVPLPLAPLAWLTGLRRVPDNSVVTVHRFGRFVRALGPGWRWTLPGLDQLGQPVCLIGHHLEIPGESGTQAELYYQILDPAQAGEALDRVDALVTDQARDALASLPAANDDAPTLAETLKAELNRRLGRMGLRVIRCALHPA</sequence>
<dbReference type="AlphaFoldDB" id="A0A2P6M985"/>
<dbReference type="EMBL" id="PVLF01000007">
    <property type="protein sequence ID" value="PRH82550.1"/>
    <property type="molecule type" value="Genomic_DNA"/>
</dbReference>
<evidence type="ECO:0000313" key="1">
    <source>
        <dbReference type="EMBL" id="PRH82550.1"/>
    </source>
</evidence>